<dbReference type="EMBL" id="AEPD01000051">
    <property type="protein sequence ID" value="EFU29269.1"/>
    <property type="molecule type" value="Genomic_DNA"/>
</dbReference>
<keyword evidence="2 3" id="KW-0808">Transferase</keyword>
<keyword evidence="4" id="KW-1185">Reference proteome</keyword>
<keyword evidence="1 3" id="KW-0328">Glycosyltransferase</keyword>
<evidence type="ECO:0000256" key="1">
    <source>
        <dbReference type="ARBA" id="ARBA00022676"/>
    </source>
</evidence>
<dbReference type="PANTHER" id="PTHR34136">
    <property type="match status" value="1"/>
</dbReference>
<dbReference type="CDD" id="cd06533">
    <property type="entry name" value="Glyco_transf_WecG_TagA"/>
    <property type="match status" value="1"/>
</dbReference>
<evidence type="ECO:0000313" key="4">
    <source>
        <dbReference type="Proteomes" id="UP000003112"/>
    </source>
</evidence>
<name>E6KAY1_9BACT</name>
<gene>
    <name evidence="3" type="ORF">HMPREF6485_2768</name>
</gene>
<accession>E6KAY1</accession>
<organism evidence="3 4">
    <name type="scientific">Segatella buccae ATCC 33574</name>
    <dbReference type="NCBI Taxonomy" id="873513"/>
    <lineage>
        <taxon>Bacteria</taxon>
        <taxon>Pseudomonadati</taxon>
        <taxon>Bacteroidota</taxon>
        <taxon>Bacteroidia</taxon>
        <taxon>Bacteroidales</taxon>
        <taxon>Prevotellaceae</taxon>
        <taxon>Segatella</taxon>
    </lineage>
</organism>
<dbReference type="EC" id="2.4.1.-" evidence="3"/>
<dbReference type="InterPro" id="IPR004629">
    <property type="entry name" value="WecG_TagA_CpsF"/>
</dbReference>
<evidence type="ECO:0000313" key="3">
    <source>
        <dbReference type="EMBL" id="EFU29269.1"/>
    </source>
</evidence>
<dbReference type="PANTHER" id="PTHR34136:SF1">
    <property type="entry name" value="UDP-N-ACETYL-D-MANNOSAMINURONIC ACID TRANSFERASE"/>
    <property type="match status" value="1"/>
</dbReference>
<evidence type="ECO:0000256" key="2">
    <source>
        <dbReference type="ARBA" id="ARBA00022679"/>
    </source>
</evidence>
<proteinExistence type="predicted"/>
<dbReference type="eggNOG" id="COG1922">
    <property type="taxonomic scope" value="Bacteria"/>
</dbReference>
<dbReference type="AlphaFoldDB" id="E6KAY1"/>
<sequence>MEKIEILNIHILSIHTRELLENLHEGVLVTPNLDHLVKLQEDRLFYEAYKKADWIICDSQILYFLSNILEHPFHKAIAGSSFFRDFYEFHKDDDDCRIFILGGRQGVAEMAMGHINKRLGKRRIVGTHSPSFHINEAESHTIADIINRTGANVVLVGLGAPKQEKWIFRYKHLMPNVKIWMALGATIDFEAGTLKRAPAFCRKIGMEWFYRFLLEPRRLFRRYFIDDIKFFYYFARQLLGIYKNPWRDK</sequence>
<dbReference type="Pfam" id="PF03808">
    <property type="entry name" value="Glyco_tran_WecG"/>
    <property type="match status" value="1"/>
</dbReference>
<dbReference type="NCBIfam" id="TIGR00696">
    <property type="entry name" value="wecG_tagA_cpsF"/>
    <property type="match status" value="1"/>
</dbReference>
<dbReference type="GeneID" id="93537370"/>
<dbReference type="GO" id="GO:0016758">
    <property type="term" value="F:hexosyltransferase activity"/>
    <property type="evidence" value="ECO:0007669"/>
    <property type="project" value="TreeGrafter"/>
</dbReference>
<dbReference type="HOGENOM" id="CLU_063203_0_0_10"/>
<protein>
    <submittedName>
        <fullName evidence="3">Glycosyltransferase, WecB/TagA/CpsF family</fullName>
        <ecNumber evidence="3">2.4.1.-</ecNumber>
    </submittedName>
</protein>
<comment type="caution">
    <text evidence="3">The sequence shown here is derived from an EMBL/GenBank/DDBJ whole genome shotgun (WGS) entry which is preliminary data.</text>
</comment>
<dbReference type="Proteomes" id="UP000003112">
    <property type="component" value="Unassembled WGS sequence"/>
</dbReference>
<dbReference type="STRING" id="873513.HMPREF6485_2768"/>
<dbReference type="RefSeq" id="WP_004346942.1">
    <property type="nucleotide sequence ID" value="NZ_GL586311.1"/>
</dbReference>
<reference evidence="3 4" key="1">
    <citation type="submission" date="2010-10" db="EMBL/GenBank/DDBJ databases">
        <authorList>
            <person name="Muzny D."/>
            <person name="Qin X."/>
            <person name="Deng J."/>
            <person name="Jiang H."/>
            <person name="Liu Y."/>
            <person name="Qu J."/>
            <person name="Song X.-Z."/>
            <person name="Zhang L."/>
            <person name="Thornton R."/>
            <person name="Coyle M."/>
            <person name="Francisco L."/>
            <person name="Jackson L."/>
            <person name="Javaid M."/>
            <person name="Korchina V."/>
            <person name="Kovar C."/>
            <person name="Mata R."/>
            <person name="Mathew T."/>
            <person name="Ngo R."/>
            <person name="Nguyen L."/>
            <person name="Nguyen N."/>
            <person name="Okwuonu G."/>
            <person name="Ongeri F."/>
            <person name="Pham C."/>
            <person name="Simmons D."/>
            <person name="Wilczek-Boney K."/>
            <person name="Hale W."/>
            <person name="Jakkamsetti A."/>
            <person name="Pham P."/>
            <person name="Ruth R."/>
            <person name="San Lucas F."/>
            <person name="Warren J."/>
            <person name="Zhang J."/>
            <person name="Zhao Z."/>
            <person name="Zhou C."/>
            <person name="Zhu D."/>
            <person name="Lee S."/>
            <person name="Bess C."/>
            <person name="Blankenburg K."/>
            <person name="Forbes L."/>
            <person name="Fu Q."/>
            <person name="Gubbala S."/>
            <person name="Hirani K."/>
            <person name="Jayaseelan J.C."/>
            <person name="Lara F."/>
            <person name="Munidasa M."/>
            <person name="Palculict T."/>
            <person name="Patil S."/>
            <person name="Pu L.-L."/>
            <person name="Saada N."/>
            <person name="Tang L."/>
            <person name="Weissenberger G."/>
            <person name="Zhu Y."/>
            <person name="Hemphill L."/>
            <person name="Shang Y."/>
            <person name="Youmans B."/>
            <person name="Ayvaz T."/>
            <person name="Ross M."/>
            <person name="Santibanez J."/>
            <person name="Aqrawi P."/>
            <person name="Gross S."/>
            <person name="Joshi V."/>
            <person name="Fowler G."/>
            <person name="Nazareth L."/>
            <person name="Reid J."/>
            <person name="Worley K."/>
            <person name="Petrosino J."/>
            <person name="Highlander S."/>
            <person name="Gibbs R."/>
        </authorList>
    </citation>
    <scope>NUCLEOTIDE SEQUENCE [LARGE SCALE GENOMIC DNA]</scope>
    <source>
        <strain evidence="3 4">ATCC 33574</strain>
    </source>
</reference>